<dbReference type="PANTHER" id="PTHR42771:SF10">
    <property type="entry name" value="FERRICHROME TRANSPORT ATP-BINDING PROTEIN FHUC"/>
    <property type="match status" value="1"/>
</dbReference>
<dbReference type="SUPFAM" id="SSF52540">
    <property type="entry name" value="P-loop containing nucleoside triphosphate hydrolases"/>
    <property type="match status" value="1"/>
</dbReference>
<dbReference type="GO" id="GO:0016887">
    <property type="term" value="F:ATP hydrolysis activity"/>
    <property type="evidence" value="ECO:0007669"/>
    <property type="project" value="InterPro"/>
</dbReference>
<evidence type="ECO:0000256" key="7">
    <source>
        <dbReference type="ARBA" id="ARBA00023004"/>
    </source>
</evidence>
<dbReference type="InterPro" id="IPR003439">
    <property type="entry name" value="ABC_transporter-like_ATP-bd"/>
</dbReference>
<keyword evidence="9" id="KW-0472">Membrane</keyword>
<evidence type="ECO:0000256" key="1">
    <source>
        <dbReference type="ARBA" id="ARBA00004202"/>
    </source>
</evidence>
<evidence type="ECO:0000256" key="4">
    <source>
        <dbReference type="ARBA" id="ARBA00022496"/>
    </source>
</evidence>
<evidence type="ECO:0000256" key="5">
    <source>
        <dbReference type="ARBA" id="ARBA00022741"/>
    </source>
</evidence>
<keyword evidence="14" id="KW-1185">Reference proteome</keyword>
<accession>A0A143PBU1</accession>
<dbReference type="InterPro" id="IPR027417">
    <property type="entry name" value="P-loop_NTPase"/>
</dbReference>
<dbReference type="InterPro" id="IPR051535">
    <property type="entry name" value="Siderophore_ABC-ATPase"/>
</dbReference>
<evidence type="ECO:0000256" key="8">
    <source>
        <dbReference type="ARBA" id="ARBA00023065"/>
    </source>
</evidence>
<evidence type="ECO:0000259" key="10">
    <source>
        <dbReference type="PROSITE" id="PS50893"/>
    </source>
</evidence>
<evidence type="ECO:0000313" key="12">
    <source>
        <dbReference type="EMBL" id="RZI03910.1"/>
    </source>
</evidence>
<dbReference type="PANTHER" id="PTHR42771">
    <property type="entry name" value="IRON(3+)-HYDROXAMATE IMPORT ATP-BINDING PROTEIN FHUC"/>
    <property type="match status" value="1"/>
</dbReference>
<dbReference type="InterPro" id="IPR017871">
    <property type="entry name" value="ABC_transporter-like_CS"/>
</dbReference>
<dbReference type="InterPro" id="IPR003593">
    <property type="entry name" value="AAA+_ATPase"/>
</dbReference>
<keyword evidence="4" id="KW-0410">Iron transport</keyword>
<keyword evidence="3" id="KW-1003">Cell membrane</keyword>
<keyword evidence="6 12" id="KW-0067">ATP-binding</keyword>
<keyword evidence="8" id="KW-0406">Ion transport</keyword>
<keyword evidence="2" id="KW-0813">Transport</keyword>
<dbReference type="GeneID" id="93727734"/>
<evidence type="ECO:0000313" key="13">
    <source>
        <dbReference type="Proteomes" id="UP000293854"/>
    </source>
</evidence>
<keyword evidence="5" id="KW-0547">Nucleotide-binding</keyword>
<dbReference type="FunFam" id="3.40.50.300:FF:000134">
    <property type="entry name" value="Iron-enterobactin ABC transporter ATP-binding protein"/>
    <property type="match status" value="1"/>
</dbReference>
<name>A0A143PBU1_9STAP</name>
<evidence type="ECO:0000256" key="3">
    <source>
        <dbReference type="ARBA" id="ARBA00022475"/>
    </source>
</evidence>
<evidence type="ECO:0000313" key="14">
    <source>
        <dbReference type="Proteomes" id="UP000595942"/>
    </source>
</evidence>
<dbReference type="Pfam" id="PF00005">
    <property type="entry name" value="ABC_tran"/>
    <property type="match status" value="1"/>
</dbReference>
<comment type="subcellular location">
    <subcellularLocation>
        <location evidence="1">Cell membrane</location>
        <topology evidence="1">Peripheral membrane protein</topology>
    </subcellularLocation>
</comment>
<dbReference type="EMBL" id="CP068073">
    <property type="protein sequence ID" value="QQS82399.1"/>
    <property type="molecule type" value="Genomic_DNA"/>
</dbReference>
<protein>
    <submittedName>
        <fullName evidence="12">ABC transporter ATP-binding protein</fullName>
    </submittedName>
</protein>
<evidence type="ECO:0000256" key="9">
    <source>
        <dbReference type="ARBA" id="ARBA00023136"/>
    </source>
</evidence>
<evidence type="ECO:0000256" key="2">
    <source>
        <dbReference type="ARBA" id="ARBA00022448"/>
    </source>
</evidence>
<dbReference type="CDD" id="cd03214">
    <property type="entry name" value="ABC_Iron-Siderophores_B12_Hemin"/>
    <property type="match status" value="1"/>
</dbReference>
<reference evidence="11 14" key="2">
    <citation type="submission" date="2021-01" db="EMBL/GenBank/DDBJ databases">
        <title>FDA dAtabase for Regulatory Grade micrObial Sequences (FDA-ARGOS): Supporting development and validation of Infectious Disease Dx tests.</title>
        <authorList>
            <person name="Sproer C."/>
            <person name="Gronow S."/>
            <person name="Severitt S."/>
            <person name="Schroder I."/>
            <person name="Tallon L."/>
            <person name="Sadzewicz L."/>
            <person name="Zhao X."/>
            <person name="Boylan J."/>
            <person name="Ott S."/>
            <person name="Bowen H."/>
            <person name="Vavikolanu K."/>
            <person name="Mehta A."/>
            <person name="Aluvathingal J."/>
            <person name="Nadendla S."/>
            <person name="Lowell S."/>
            <person name="Myers T."/>
            <person name="Yan Y."/>
            <person name="Sichtig H."/>
        </authorList>
    </citation>
    <scope>NUCLEOTIDE SEQUENCE [LARGE SCALE GENOMIC DNA]</scope>
    <source>
        <strain evidence="11 14">FDAARGOS_1148</strain>
    </source>
</reference>
<reference evidence="12 13" key="1">
    <citation type="submission" date="2018-11" db="EMBL/GenBank/DDBJ databases">
        <title>Genomic profiling of Staphylococcus species from a Poultry farm system in KwaZulu-Natal, South Africa.</title>
        <authorList>
            <person name="Amoako D.G."/>
            <person name="Somboro A.M."/>
            <person name="Abia A.L.K."/>
            <person name="Bester L.A."/>
            <person name="Essack S.Y."/>
        </authorList>
    </citation>
    <scope>NUCLEOTIDE SEQUENCE [LARGE SCALE GENOMIC DNA]</scope>
    <source>
        <strain evidence="12 13">SA11</strain>
    </source>
</reference>
<evidence type="ECO:0000313" key="11">
    <source>
        <dbReference type="EMBL" id="QQS82399.1"/>
    </source>
</evidence>
<dbReference type="RefSeq" id="WP_047132282.1">
    <property type="nucleotide sequence ID" value="NZ_CP015114.1"/>
</dbReference>
<dbReference type="EMBL" id="RQTE01000044">
    <property type="protein sequence ID" value="RZI03910.1"/>
    <property type="molecule type" value="Genomic_DNA"/>
</dbReference>
<dbReference type="PROSITE" id="PS00211">
    <property type="entry name" value="ABC_TRANSPORTER_1"/>
    <property type="match status" value="1"/>
</dbReference>
<dbReference type="SMART" id="SM00382">
    <property type="entry name" value="AAA"/>
    <property type="match status" value="1"/>
</dbReference>
<organism evidence="12 13">
    <name type="scientific">Staphylococcus condimenti</name>
    <dbReference type="NCBI Taxonomy" id="70255"/>
    <lineage>
        <taxon>Bacteria</taxon>
        <taxon>Bacillati</taxon>
        <taxon>Bacillota</taxon>
        <taxon>Bacilli</taxon>
        <taxon>Bacillales</taxon>
        <taxon>Staphylococcaceae</taxon>
        <taxon>Staphylococcus</taxon>
    </lineage>
</organism>
<dbReference type="OrthoDB" id="9787851at2"/>
<dbReference type="KEGG" id="scv:A4G25_07635"/>
<dbReference type="Proteomes" id="UP000293854">
    <property type="component" value="Unassembled WGS sequence"/>
</dbReference>
<evidence type="ECO:0000256" key="6">
    <source>
        <dbReference type="ARBA" id="ARBA00022840"/>
    </source>
</evidence>
<dbReference type="Gene3D" id="3.40.50.300">
    <property type="entry name" value="P-loop containing nucleotide triphosphate hydrolases"/>
    <property type="match status" value="1"/>
</dbReference>
<sequence length="255" mass="28984">MKVDKVDYRYDNKIIFKALSLSIKQHAITTIIGPNGSGKSTFLQLLAGYLTPRNGAIYLDGMILKDYKKKVLAKKLSAVHQKSTAPMDFSVREVVSYGRYSYRQPFEKDVDGEAVIERVLQQLNLNQYADTAVHALSGGEMQRVFIAMSLVQEPEVLLLDEPTTFLDLQYQYQVLDMIKELKEKQNLTIIMVLHDINQALMYSDEIVCIESGEIVAQGPPEKVVTQKLLKDVYHIDAKIIHDQECGLLIGKFDRR</sequence>
<dbReference type="Proteomes" id="UP000595942">
    <property type="component" value="Chromosome"/>
</dbReference>
<proteinExistence type="predicted"/>
<keyword evidence="7" id="KW-0408">Iron</keyword>
<feature type="domain" description="ABC transporter" evidence="10">
    <location>
        <begin position="1"/>
        <end position="236"/>
    </location>
</feature>
<gene>
    <name evidence="12" type="ORF">EIG99_02220</name>
    <name evidence="11" type="ORF">I6J05_10890</name>
</gene>
<dbReference type="PROSITE" id="PS50893">
    <property type="entry name" value="ABC_TRANSPORTER_2"/>
    <property type="match status" value="1"/>
</dbReference>
<dbReference type="AlphaFoldDB" id="A0A143PBU1"/>
<dbReference type="GO" id="GO:0005886">
    <property type="term" value="C:plasma membrane"/>
    <property type="evidence" value="ECO:0007669"/>
    <property type="project" value="UniProtKB-SubCell"/>
</dbReference>
<dbReference type="GO" id="GO:0006826">
    <property type="term" value="P:iron ion transport"/>
    <property type="evidence" value="ECO:0007669"/>
    <property type="project" value="UniProtKB-KW"/>
</dbReference>
<dbReference type="GO" id="GO:0005524">
    <property type="term" value="F:ATP binding"/>
    <property type="evidence" value="ECO:0007669"/>
    <property type="project" value="UniProtKB-KW"/>
</dbReference>